<evidence type="ECO:0000256" key="10">
    <source>
        <dbReference type="RuleBase" id="RU367007"/>
    </source>
</evidence>
<feature type="transmembrane region" description="Helical" evidence="10">
    <location>
        <begin position="241"/>
        <end position="258"/>
    </location>
</feature>
<keyword evidence="7 10" id="KW-1133">Transmembrane helix</keyword>
<dbReference type="PANTHER" id="PTHR10050">
    <property type="entry name" value="DOLICHYL-PHOSPHATE-MANNOSE--PROTEIN MANNOSYLTRANSFERASE"/>
    <property type="match status" value="1"/>
</dbReference>
<feature type="transmembrane region" description="Helical" evidence="10">
    <location>
        <begin position="279"/>
        <end position="300"/>
    </location>
</feature>
<comment type="function">
    <text evidence="10">Protein O-mannosyltransferase that catalyzes the transfer of a single mannose residue from a polyprenol phospho-mannosyl lipidic donor to the hydroxyl group of selected serine and threonine residues in acceptor proteins.</text>
</comment>
<feature type="transmembrane region" description="Helical" evidence="10">
    <location>
        <begin position="421"/>
        <end position="438"/>
    </location>
</feature>
<keyword evidence="8 10" id="KW-0472">Membrane</keyword>
<feature type="transmembrane region" description="Helical" evidence="10">
    <location>
        <begin position="444"/>
        <end position="467"/>
    </location>
</feature>
<feature type="domain" description="ArnT-like N-terminal" evidence="11">
    <location>
        <begin position="19"/>
        <end position="210"/>
    </location>
</feature>
<protein>
    <recommendedName>
        <fullName evidence="9 10">Polyprenol-phosphate-mannose--protein mannosyltransferase</fullName>
        <ecNumber evidence="10">2.4.1.-</ecNumber>
    </recommendedName>
</protein>
<evidence type="ECO:0000256" key="9">
    <source>
        <dbReference type="ARBA" id="ARBA00093617"/>
    </source>
</evidence>
<evidence type="ECO:0000259" key="11">
    <source>
        <dbReference type="Pfam" id="PF02366"/>
    </source>
</evidence>
<comment type="caution">
    <text evidence="13">The sequence shown here is derived from an EMBL/GenBank/DDBJ whole genome shotgun (WGS) entry which is preliminary data.</text>
</comment>
<dbReference type="Pfam" id="PF02366">
    <property type="entry name" value="PMT"/>
    <property type="match status" value="1"/>
</dbReference>
<feature type="transmembrane region" description="Helical" evidence="10">
    <location>
        <begin position="397"/>
        <end position="414"/>
    </location>
</feature>
<keyword evidence="6 10" id="KW-0812">Transmembrane</keyword>
<dbReference type="InterPro" id="IPR027005">
    <property type="entry name" value="PMT-like"/>
</dbReference>
<dbReference type="PANTHER" id="PTHR10050:SF46">
    <property type="entry name" value="PROTEIN O-MANNOSYL-TRANSFERASE 2"/>
    <property type="match status" value="1"/>
</dbReference>
<dbReference type="GO" id="GO:0004169">
    <property type="term" value="F:dolichyl-phosphate-mannose-protein mannosyltransferase activity"/>
    <property type="evidence" value="ECO:0007669"/>
    <property type="project" value="UniProtKB-UniRule"/>
</dbReference>
<comment type="subcellular location">
    <subcellularLocation>
        <location evidence="10">Cell membrane</location>
    </subcellularLocation>
    <subcellularLocation>
        <location evidence="1">Endomembrane system</location>
        <topology evidence="1">Multi-pass membrane protein</topology>
    </subcellularLocation>
</comment>
<comment type="similarity">
    <text evidence="3 10">Belongs to the glycosyltransferase 39 family.</text>
</comment>
<evidence type="ECO:0000256" key="2">
    <source>
        <dbReference type="ARBA" id="ARBA00004922"/>
    </source>
</evidence>
<accession>A0A8J7WUA2</accession>
<feature type="transmembrane region" description="Helical" evidence="10">
    <location>
        <begin position="141"/>
        <end position="161"/>
    </location>
</feature>
<feature type="transmembrane region" description="Helical" evidence="10">
    <location>
        <begin position="116"/>
        <end position="134"/>
    </location>
</feature>
<dbReference type="AlphaFoldDB" id="A0A8J7WUA2"/>
<dbReference type="Proteomes" id="UP000677913">
    <property type="component" value="Unassembled WGS sequence"/>
</dbReference>
<reference evidence="13" key="1">
    <citation type="submission" date="2021-04" db="EMBL/GenBank/DDBJ databases">
        <title>Genome based classification of Actinospica acidithermotolerans sp. nov., an actinobacterium isolated from an Indonesian hot spring.</title>
        <authorList>
            <person name="Kusuma A.B."/>
            <person name="Putra K.E."/>
            <person name="Nafisah S."/>
            <person name="Loh J."/>
            <person name="Nouioui I."/>
            <person name="Goodfellow M."/>
        </authorList>
    </citation>
    <scope>NUCLEOTIDE SEQUENCE</scope>
    <source>
        <strain evidence="13">DSM 45618</strain>
    </source>
</reference>
<keyword evidence="5 10" id="KW-0808">Transferase</keyword>
<evidence type="ECO:0000256" key="8">
    <source>
        <dbReference type="ARBA" id="ARBA00023136"/>
    </source>
</evidence>
<dbReference type="Pfam" id="PF16192">
    <property type="entry name" value="PMT_4TMC"/>
    <property type="match status" value="1"/>
</dbReference>
<dbReference type="EMBL" id="JAGSXH010000168">
    <property type="protein sequence ID" value="MBS2966597.1"/>
    <property type="molecule type" value="Genomic_DNA"/>
</dbReference>
<feature type="domain" description="Protein O-mannosyl-transferase C-terminal four TM" evidence="12">
    <location>
        <begin position="330"/>
        <end position="521"/>
    </location>
</feature>
<evidence type="ECO:0000256" key="1">
    <source>
        <dbReference type="ARBA" id="ARBA00004127"/>
    </source>
</evidence>
<evidence type="ECO:0000256" key="4">
    <source>
        <dbReference type="ARBA" id="ARBA00022676"/>
    </source>
</evidence>
<comment type="pathway">
    <text evidence="2 10">Protein modification; protein glycosylation.</text>
</comment>
<sequence>MPPFYPEFFRGAGWILPLVVTVVGGVLRFWNLVWPNSLIFDETYYAKDAWSMYVYGWEHSWVDSNTANPKLVGPGTMGHNGAASFNCNPCQEFVAHPPVGKWVIGAGEQFWGLNPVGWRLMEALLGTLAIYIIARAARRMFRSTLMGCVAGLLLAFDGLAFVMARTALLDGVQMFFILGGFAALLVDRDKARARLADWREERGSGVLLGMGERGPGLGLRPWRLVAGLSLGLATATKWNGVFFVAVFALLSVAWDRGARRAVGVRRPSLAVLLRDVPRAFVALPVTAVFVFVASYAGWFFDTANGGGYNRFWANAHPSNFWPTWTDPLRSLWNYVDQQYGFNANLQSPHPYQSNPWSWFVLGRPVAFYYEAPKTGQQGCTPSMGSCSAEVLALGNPLLWWLATAAIVFLFWRWIGRRDWRAAAILAGIAAGVVPWLWYAQRTIFSFYAIAFLPFMVLGATMAIGSILGRADASPTRRVWGSAVAGTLVVGIVALFAYFYPIYTGQTIPYTDWSNHMWLPSWI</sequence>
<dbReference type="InterPro" id="IPR003342">
    <property type="entry name" value="ArnT-like_N"/>
</dbReference>
<evidence type="ECO:0000256" key="7">
    <source>
        <dbReference type="ARBA" id="ARBA00022989"/>
    </source>
</evidence>
<evidence type="ECO:0000313" key="14">
    <source>
        <dbReference type="Proteomes" id="UP000677913"/>
    </source>
</evidence>
<name>A0A8J7WUA2_9ACTN</name>
<gene>
    <name evidence="13" type="ORF">KGA66_26400</name>
</gene>
<evidence type="ECO:0000256" key="3">
    <source>
        <dbReference type="ARBA" id="ARBA00007222"/>
    </source>
</evidence>
<evidence type="ECO:0000256" key="6">
    <source>
        <dbReference type="ARBA" id="ARBA00022692"/>
    </source>
</evidence>
<evidence type="ECO:0000313" key="13">
    <source>
        <dbReference type="EMBL" id="MBS2966597.1"/>
    </source>
</evidence>
<organism evidence="13 14">
    <name type="scientific">Actinocrinis puniceicyclus</name>
    <dbReference type="NCBI Taxonomy" id="977794"/>
    <lineage>
        <taxon>Bacteria</taxon>
        <taxon>Bacillati</taxon>
        <taxon>Actinomycetota</taxon>
        <taxon>Actinomycetes</taxon>
        <taxon>Catenulisporales</taxon>
        <taxon>Actinospicaceae</taxon>
        <taxon>Actinocrinis</taxon>
    </lineage>
</organism>
<dbReference type="UniPathway" id="UPA00378"/>
<feature type="transmembrane region" description="Helical" evidence="10">
    <location>
        <begin position="479"/>
        <end position="499"/>
    </location>
</feature>
<dbReference type="GO" id="GO:0012505">
    <property type="term" value="C:endomembrane system"/>
    <property type="evidence" value="ECO:0007669"/>
    <property type="project" value="UniProtKB-SubCell"/>
</dbReference>
<feature type="transmembrane region" description="Helical" evidence="10">
    <location>
        <begin position="12"/>
        <end position="30"/>
    </location>
</feature>
<proteinExistence type="inferred from homology"/>
<dbReference type="EC" id="2.4.1.-" evidence="10"/>
<evidence type="ECO:0000259" key="12">
    <source>
        <dbReference type="Pfam" id="PF16192"/>
    </source>
</evidence>
<keyword evidence="14" id="KW-1185">Reference proteome</keyword>
<keyword evidence="4 10" id="KW-0328">Glycosyltransferase</keyword>
<dbReference type="GO" id="GO:0005886">
    <property type="term" value="C:plasma membrane"/>
    <property type="evidence" value="ECO:0007669"/>
    <property type="project" value="UniProtKB-SubCell"/>
</dbReference>
<keyword evidence="10" id="KW-1003">Cell membrane</keyword>
<dbReference type="InterPro" id="IPR032421">
    <property type="entry name" value="PMT_4TMC"/>
</dbReference>
<evidence type="ECO:0000256" key="5">
    <source>
        <dbReference type="ARBA" id="ARBA00022679"/>
    </source>
</evidence>